<feature type="domain" description="PAS" evidence="1">
    <location>
        <begin position="201"/>
        <end position="239"/>
    </location>
</feature>
<dbReference type="Gene3D" id="3.30.70.270">
    <property type="match status" value="1"/>
</dbReference>
<dbReference type="SUPFAM" id="SSF141868">
    <property type="entry name" value="EAL domain-like"/>
    <property type="match status" value="1"/>
</dbReference>
<dbReference type="InterPro" id="IPR029016">
    <property type="entry name" value="GAF-like_dom_sf"/>
</dbReference>
<evidence type="ECO:0000259" key="2">
    <source>
        <dbReference type="PROSITE" id="PS50883"/>
    </source>
</evidence>
<dbReference type="SMART" id="SM00267">
    <property type="entry name" value="GGDEF"/>
    <property type="match status" value="1"/>
</dbReference>
<dbReference type="GO" id="GO:0006355">
    <property type="term" value="P:regulation of DNA-templated transcription"/>
    <property type="evidence" value="ECO:0007669"/>
    <property type="project" value="InterPro"/>
</dbReference>
<dbReference type="InterPro" id="IPR043128">
    <property type="entry name" value="Rev_trsase/Diguanyl_cyclase"/>
</dbReference>
<dbReference type="Gene3D" id="3.30.450.20">
    <property type="entry name" value="PAS domain"/>
    <property type="match status" value="1"/>
</dbReference>
<dbReference type="InterPro" id="IPR052155">
    <property type="entry name" value="Biofilm_reg_signaling"/>
</dbReference>
<dbReference type="Pfam" id="PF00563">
    <property type="entry name" value="EAL"/>
    <property type="match status" value="1"/>
</dbReference>
<dbReference type="Gene3D" id="3.30.450.40">
    <property type="match status" value="1"/>
</dbReference>
<reference evidence="5" key="1">
    <citation type="submission" date="2016-10" db="EMBL/GenBank/DDBJ databases">
        <authorList>
            <person name="Varghese N."/>
            <person name="Submissions S."/>
        </authorList>
    </citation>
    <scope>NUCLEOTIDE SEQUENCE [LARGE SCALE GENOMIC DNA]</scope>
    <source>
        <strain evidence="5">DSM 4771</strain>
    </source>
</reference>
<dbReference type="CDD" id="cd01949">
    <property type="entry name" value="GGDEF"/>
    <property type="match status" value="1"/>
</dbReference>
<dbReference type="FunFam" id="3.20.20.450:FF:000001">
    <property type="entry name" value="Cyclic di-GMP phosphodiesterase yahA"/>
    <property type="match status" value="1"/>
</dbReference>
<feature type="domain" description="EAL" evidence="2">
    <location>
        <begin position="488"/>
        <end position="739"/>
    </location>
</feature>
<dbReference type="FunFam" id="3.30.70.270:FF:000001">
    <property type="entry name" value="Diguanylate cyclase domain protein"/>
    <property type="match status" value="1"/>
</dbReference>
<dbReference type="SUPFAM" id="SSF55785">
    <property type="entry name" value="PYP-like sensor domain (PAS domain)"/>
    <property type="match status" value="1"/>
</dbReference>
<dbReference type="RefSeq" id="WP_093193041.1">
    <property type="nucleotide sequence ID" value="NZ_FNEV01000003.1"/>
</dbReference>
<dbReference type="InterPro" id="IPR035919">
    <property type="entry name" value="EAL_sf"/>
</dbReference>
<dbReference type="PANTHER" id="PTHR44757">
    <property type="entry name" value="DIGUANYLATE CYCLASE DGCP"/>
    <property type="match status" value="1"/>
</dbReference>
<dbReference type="PROSITE" id="PS50883">
    <property type="entry name" value="EAL"/>
    <property type="match status" value="1"/>
</dbReference>
<dbReference type="CDD" id="cd00130">
    <property type="entry name" value="PAS"/>
    <property type="match status" value="1"/>
</dbReference>
<dbReference type="CDD" id="cd01948">
    <property type="entry name" value="EAL"/>
    <property type="match status" value="1"/>
</dbReference>
<dbReference type="SUPFAM" id="SSF55073">
    <property type="entry name" value="Nucleotide cyclase"/>
    <property type="match status" value="1"/>
</dbReference>
<evidence type="ECO:0000259" key="1">
    <source>
        <dbReference type="PROSITE" id="PS50112"/>
    </source>
</evidence>
<dbReference type="PANTHER" id="PTHR44757:SF2">
    <property type="entry name" value="BIOFILM ARCHITECTURE MAINTENANCE PROTEIN MBAA"/>
    <property type="match status" value="1"/>
</dbReference>
<dbReference type="NCBIfam" id="TIGR00229">
    <property type="entry name" value="sensory_box"/>
    <property type="match status" value="1"/>
</dbReference>
<dbReference type="EMBL" id="FNEV01000003">
    <property type="protein sequence ID" value="SDJ24986.1"/>
    <property type="molecule type" value="Genomic_DNA"/>
</dbReference>
<dbReference type="Gene3D" id="3.20.20.450">
    <property type="entry name" value="EAL domain"/>
    <property type="match status" value="1"/>
</dbReference>
<dbReference type="Proteomes" id="UP000199225">
    <property type="component" value="Unassembled WGS sequence"/>
</dbReference>
<keyword evidence="5" id="KW-1185">Reference proteome</keyword>
<dbReference type="InterPro" id="IPR000014">
    <property type="entry name" value="PAS"/>
</dbReference>
<protein>
    <submittedName>
        <fullName evidence="4">PAS domain S-box-containing protein/diguanylate cyclase (GGDEF) domain-containing protein</fullName>
    </submittedName>
</protein>
<name>A0A1G8S727_9BACI</name>
<proteinExistence type="predicted"/>
<dbReference type="PROSITE" id="PS50887">
    <property type="entry name" value="GGDEF"/>
    <property type="match status" value="1"/>
</dbReference>
<evidence type="ECO:0000313" key="5">
    <source>
        <dbReference type="Proteomes" id="UP000199225"/>
    </source>
</evidence>
<gene>
    <name evidence="4" type="ORF">SAMN04490247_1285</name>
</gene>
<dbReference type="SMART" id="SM00052">
    <property type="entry name" value="EAL"/>
    <property type="match status" value="1"/>
</dbReference>
<dbReference type="InterPro" id="IPR013767">
    <property type="entry name" value="PAS_fold"/>
</dbReference>
<dbReference type="OrthoDB" id="9759607at2"/>
<evidence type="ECO:0000259" key="3">
    <source>
        <dbReference type="PROSITE" id="PS50887"/>
    </source>
</evidence>
<dbReference type="Pfam" id="PF00989">
    <property type="entry name" value="PAS"/>
    <property type="match status" value="1"/>
</dbReference>
<dbReference type="NCBIfam" id="TIGR00254">
    <property type="entry name" value="GGDEF"/>
    <property type="match status" value="1"/>
</dbReference>
<organism evidence="4 5">
    <name type="scientific">Salimicrobium halophilum</name>
    <dbReference type="NCBI Taxonomy" id="86666"/>
    <lineage>
        <taxon>Bacteria</taxon>
        <taxon>Bacillati</taxon>
        <taxon>Bacillota</taxon>
        <taxon>Bacilli</taxon>
        <taxon>Bacillales</taxon>
        <taxon>Bacillaceae</taxon>
        <taxon>Salimicrobium</taxon>
    </lineage>
</organism>
<dbReference type="InterPro" id="IPR035965">
    <property type="entry name" value="PAS-like_dom_sf"/>
</dbReference>
<dbReference type="InterPro" id="IPR001633">
    <property type="entry name" value="EAL_dom"/>
</dbReference>
<sequence>MTYTTPHYITRSNERCSEIGMDPHSIPYPKTVLSEVELGNRRQEYQEILDVVRFFFDKLLHSLKGTPILVGVADAEGYLLEIEGDATIKSMIDQFGIAPGSRFSQDDTGTNVISLSLEQKEAISLVGTDHYHTFLHEVACYGASFHYIDEDDLLGSLSIMMPIHFKNELFLTMITQVVDSIERELLLRKRNRQLNIMNQIMLDRTQNGIVITDEEGKTLEFNKFAEQLSGFKKEEVLGQDIRVSPITGKYFESVLEEEKIITNEVLPFSNQNDEFLVCLFDAQPMYEKGRMIGAFGQFRDISEQYSLQKKYNYLAFHDDLTELPNRRYFMEEMETVIQEIDEGKNISASLIFIDLDRFKIINDNFGHSNGDRLLVEVSRRLKDCVGPEDFVARMGGDEFIILMKNFQQDSYATSIAERFLQKLHDPFLVEGNEFHTTASVGIVYYPDTPITAETFMVFADNAMYEAKEKGKNTYVVYNEGLLDEAMQEYKLEADLRNAIDHKEFVLHYQPQIDNQTGELAGLEALIRWEHPKLGLLPPGAFIRLAEQNGLITQIGEWVIEEACRQQREWHDQGRKNVTVSVNLSTQQFLNRNLTNFIEQTLQSHGGSPDWLGVEITEYMAMEYEQSVQVLEELKALGVGLSIDDFGTGYSSLNHLKNFQIDFIKIDKSFIQEVTGDHNDAIIVEAIITLAHNLEMKIIAEGVETADQLGFLAHHHCDISQGYLFSRPLPPKEITKEWLK</sequence>
<accession>A0A1G8S727</accession>
<feature type="domain" description="GGDEF" evidence="3">
    <location>
        <begin position="346"/>
        <end position="479"/>
    </location>
</feature>
<dbReference type="AlphaFoldDB" id="A0A1G8S727"/>
<dbReference type="Pfam" id="PF00990">
    <property type="entry name" value="GGDEF"/>
    <property type="match status" value="1"/>
</dbReference>
<evidence type="ECO:0000313" key="4">
    <source>
        <dbReference type="EMBL" id="SDJ24986.1"/>
    </source>
</evidence>
<dbReference type="InterPro" id="IPR029787">
    <property type="entry name" value="Nucleotide_cyclase"/>
</dbReference>
<dbReference type="PROSITE" id="PS50112">
    <property type="entry name" value="PAS"/>
    <property type="match status" value="1"/>
</dbReference>
<dbReference type="STRING" id="86666.SAMN04490247_1285"/>
<dbReference type="InterPro" id="IPR000160">
    <property type="entry name" value="GGDEF_dom"/>
</dbReference>